<evidence type="ECO:0000256" key="2">
    <source>
        <dbReference type="ARBA" id="ARBA00022827"/>
    </source>
</evidence>
<keyword evidence="5" id="KW-1185">Reference proteome</keyword>
<comment type="caution">
    <text evidence="4">The sequence shown here is derived from an EMBL/GenBank/DDBJ whole genome shotgun (WGS) entry which is preliminary data.</text>
</comment>
<dbReference type="InterPro" id="IPR050346">
    <property type="entry name" value="FMO-like"/>
</dbReference>
<reference evidence="4" key="1">
    <citation type="submission" date="2020-10" db="EMBL/GenBank/DDBJ databases">
        <title>Taxonomic study of unclassified bacteria belonging to the class Ktedonobacteria.</title>
        <authorList>
            <person name="Yabe S."/>
            <person name="Wang C.M."/>
            <person name="Zheng Y."/>
            <person name="Sakai Y."/>
            <person name="Cavaletti L."/>
            <person name="Monciardini P."/>
            <person name="Donadio S."/>
        </authorList>
    </citation>
    <scope>NUCLEOTIDE SEQUENCE</scope>
    <source>
        <strain evidence="4">SOSP1-1</strain>
    </source>
</reference>
<proteinExistence type="predicted"/>
<evidence type="ECO:0000313" key="5">
    <source>
        <dbReference type="Proteomes" id="UP000612362"/>
    </source>
</evidence>
<gene>
    <name evidence="4" type="ORF">KSX_69270</name>
</gene>
<dbReference type="PANTHER" id="PTHR23023">
    <property type="entry name" value="DIMETHYLANILINE MONOOXYGENASE"/>
    <property type="match status" value="1"/>
</dbReference>
<dbReference type="Pfam" id="PF13738">
    <property type="entry name" value="Pyr_redox_3"/>
    <property type="match status" value="1"/>
</dbReference>
<evidence type="ECO:0000256" key="1">
    <source>
        <dbReference type="ARBA" id="ARBA00022630"/>
    </source>
</evidence>
<name>A0A8J3I3R2_9CHLR</name>
<dbReference type="SUPFAM" id="SSF51905">
    <property type="entry name" value="FAD/NAD(P)-binding domain"/>
    <property type="match status" value="1"/>
</dbReference>
<sequence length="474" mass="51440">MSHQSAFSNTVSSSLPVAIIGAGPVGLAAAAHLVRKGKTPVVFEAGESVGASILRWGHVRFFSPWRYMLDTQAVSLLEETDWRKPDGEDYPLGRDLVEQYLVPLAQVPTLAPHLHLNTRVLAVTRLGYDKMKTSGREEAPFVLRVQRANGDEEDILARAVIDASGTYEHPNPLGAYGVPALGERTFHQHIFYGIPDVLGKDRSRYAGRRVLVVGSGHSAFNALLDLAELAHQEPTTQFFWAIRRKEVGQLYGGGKSDALAERGHLGARLRHLVESEQVRLLTNVSIQKLAQTAEGIQITGFEELPAVDEIIATTGFRPNLSLINELRLTLDPAVESPVALASLIDPNVHSCGTVPPHGVDELTHPEANFYIVGMKSYGRAPTFLMLTGYEQVRSIVAALTGDWESARRVELELPETGVCSVDGGSCCSPASSEAENAGCCAPSSPRPVQVPVTLGVRQFSRNRLPLTTQGNYCD</sequence>
<dbReference type="Proteomes" id="UP000612362">
    <property type="component" value="Unassembled WGS sequence"/>
</dbReference>
<dbReference type="Gene3D" id="3.50.50.60">
    <property type="entry name" value="FAD/NAD(P)-binding domain"/>
    <property type="match status" value="1"/>
</dbReference>
<keyword evidence="3" id="KW-0560">Oxidoreductase</keyword>
<organism evidence="4 5">
    <name type="scientific">Ktedonospora formicarum</name>
    <dbReference type="NCBI Taxonomy" id="2778364"/>
    <lineage>
        <taxon>Bacteria</taxon>
        <taxon>Bacillati</taxon>
        <taxon>Chloroflexota</taxon>
        <taxon>Ktedonobacteria</taxon>
        <taxon>Ktedonobacterales</taxon>
        <taxon>Ktedonobacteraceae</taxon>
        <taxon>Ktedonospora</taxon>
    </lineage>
</organism>
<keyword evidence="2" id="KW-0274">FAD</keyword>
<dbReference type="EMBL" id="BNJF01000004">
    <property type="protein sequence ID" value="GHO48764.1"/>
    <property type="molecule type" value="Genomic_DNA"/>
</dbReference>
<keyword evidence="1" id="KW-0285">Flavoprotein</keyword>
<evidence type="ECO:0000256" key="3">
    <source>
        <dbReference type="ARBA" id="ARBA00023002"/>
    </source>
</evidence>
<protein>
    <submittedName>
        <fullName evidence="4">Flavoprotein</fullName>
    </submittedName>
</protein>
<dbReference type="GO" id="GO:0016491">
    <property type="term" value="F:oxidoreductase activity"/>
    <property type="evidence" value="ECO:0007669"/>
    <property type="project" value="UniProtKB-KW"/>
</dbReference>
<evidence type="ECO:0000313" key="4">
    <source>
        <dbReference type="EMBL" id="GHO48764.1"/>
    </source>
</evidence>
<accession>A0A8J3I3R2</accession>
<dbReference type="PRINTS" id="PR00368">
    <property type="entry name" value="FADPNR"/>
</dbReference>
<dbReference type="AlphaFoldDB" id="A0A8J3I3R2"/>
<dbReference type="RefSeq" id="WP_220197938.1">
    <property type="nucleotide sequence ID" value="NZ_BNJF01000004.1"/>
</dbReference>
<dbReference type="PRINTS" id="PR00411">
    <property type="entry name" value="PNDRDTASEI"/>
</dbReference>
<dbReference type="InterPro" id="IPR036188">
    <property type="entry name" value="FAD/NAD-bd_sf"/>
</dbReference>